<dbReference type="InterPro" id="IPR011601">
    <property type="entry name" value="MurB_C"/>
</dbReference>
<keyword evidence="10 16" id="KW-0133">Cell shape</keyword>
<comment type="subcellular location">
    <subcellularLocation>
        <location evidence="3 16">Cytoplasm</location>
    </subcellularLocation>
</comment>
<dbReference type="SUPFAM" id="SSF56194">
    <property type="entry name" value="Uridine diphospho-N-Acetylenolpyruvylglucosamine reductase, MurB, C-terminal domain"/>
    <property type="match status" value="1"/>
</dbReference>
<sequence>MNWQGLAQKLESRIEGRVLAQAPMKNYTTWRVGGPADLLVIPRSKSDVREALGFARNHCLPVTVIGNGSNLLVLDGGIRGLALKIGNGLNSLWIKGDYLMAEAGALLPALARQAAKAGLSGMEFAVGIPATLGGAVVMNAGAFGEDIGSLVREIEAIRIDGTEIKWRREELSFGYRSSNLQGRELVVLKAKLQLVPAPKEEINARMESNITSRRMTQPLELPTAGSVFRNPPGHHAGKLIEAVGLKGYCVGDAQVSMKHANFIINRGNATGRDIRALIELIQQRVFQEWGIFLVPEVMIVGEEG</sequence>
<evidence type="ECO:0000313" key="18">
    <source>
        <dbReference type="EMBL" id="KUK37024.1"/>
    </source>
</evidence>
<keyword evidence="13 16" id="KW-0131">Cell cycle</keyword>
<dbReference type="PROSITE" id="PS51387">
    <property type="entry name" value="FAD_PCMH"/>
    <property type="match status" value="1"/>
</dbReference>
<evidence type="ECO:0000313" key="19">
    <source>
        <dbReference type="Proteomes" id="UP000053326"/>
    </source>
</evidence>
<dbReference type="InterPro" id="IPR006094">
    <property type="entry name" value="Oxid_FAD_bind_N"/>
</dbReference>
<dbReference type="GO" id="GO:0071555">
    <property type="term" value="P:cell wall organization"/>
    <property type="evidence" value="ECO:0007669"/>
    <property type="project" value="UniProtKB-KW"/>
</dbReference>
<evidence type="ECO:0000256" key="16">
    <source>
        <dbReference type="HAMAP-Rule" id="MF_00037"/>
    </source>
</evidence>
<evidence type="ECO:0000256" key="6">
    <source>
        <dbReference type="ARBA" id="ARBA00022618"/>
    </source>
</evidence>
<dbReference type="Proteomes" id="UP000053326">
    <property type="component" value="Unassembled WGS sequence"/>
</dbReference>
<keyword evidence="6 16" id="KW-0132">Cell division</keyword>
<comment type="pathway">
    <text evidence="4 16">Cell wall biogenesis; peptidoglycan biosynthesis.</text>
</comment>
<evidence type="ECO:0000259" key="17">
    <source>
        <dbReference type="PROSITE" id="PS51387"/>
    </source>
</evidence>
<reference evidence="19" key="1">
    <citation type="journal article" date="2015" name="MBio">
        <title>Genome-Resolved Metagenomic Analysis Reveals Roles for Candidate Phyla and Other Microbial Community Members in Biogeochemical Transformations in Oil Reservoirs.</title>
        <authorList>
            <person name="Hu P."/>
            <person name="Tom L."/>
            <person name="Singh A."/>
            <person name="Thomas B.C."/>
            <person name="Baker B.J."/>
            <person name="Piceno Y.M."/>
            <person name="Andersen G.L."/>
            <person name="Banfield J.F."/>
        </authorList>
    </citation>
    <scope>NUCLEOTIDE SEQUENCE [LARGE SCALE GENOMIC DNA]</scope>
</reference>
<dbReference type="InterPro" id="IPR016167">
    <property type="entry name" value="FAD-bd_PCMH_sub1"/>
</dbReference>
<evidence type="ECO:0000256" key="2">
    <source>
        <dbReference type="ARBA" id="ARBA00003921"/>
    </source>
</evidence>
<evidence type="ECO:0000256" key="8">
    <source>
        <dbReference type="ARBA" id="ARBA00022827"/>
    </source>
</evidence>
<keyword evidence="7 16" id="KW-0285">Flavoprotein</keyword>
<dbReference type="NCBIfam" id="TIGR00179">
    <property type="entry name" value="murB"/>
    <property type="match status" value="1"/>
</dbReference>
<dbReference type="HAMAP" id="MF_00037">
    <property type="entry name" value="MurB"/>
    <property type="match status" value="1"/>
</dbReference>
<dbReference type="GO" id="GO:0005829">
    <property type="term" value="C:cytosol"/>
    <property type="evidence" value="ECO:0007669"/>
    <property type="project" value="TreeGrafter"/>
</dbReference>
<keyword evidence="8 16" id="KW-0274">FAD</keyword>
<keyword evidence="5 16" id="KW-0963">Cytoplasm</keyword>
<dbReference type="AlphaFoldDB" id="A0A101FH94"/>
<protein>
    <recommendedName>
        <fullName evidence="16">UDP-N-acetylenolpyruvoylglucosamine reductase</fullName>
        <ecNumber evidence="16">1.3.1.98</ecNumber>
    </recommendedName>
    <alternativeName>
        <fullName evidence="16">UDP-N-acetylmuramate dehydrogenase</fullName>
    </alternativeName>
</protein>
<evidence type="ECO:0000256" key="10">
    <source>
        <dbReference type="ARBA" id="ARBA00022960"/>
    </source>
</evidence>
<dbReference type="Gene3D" id="3.30.43.10">
    <property type="entry name" value="Uridine Diphospho-n-acetylenolpyruvylglucosamine Reductase, domain 2"/>
    <property type="match status" value="1"/>
</dbReference>
<dbReference type="GO" id="GO:0071949">
    <property type="term" value="F:FAD binding"/>
    <property type="evidence" value="ECO:0007669"/>
    <property type="project" value="InterPro"/>
</dbReference>
<gene>
    <name evidence="16" type="primary">murB</name>
    <name evidence="18" type="ORF">XD66_0266</name>
</gene>
<evidence type="ECO:0000256" key="3">
    <source>
        <dbReference type="ARBA" id="ARBA00004496"/>
    </source>
</evidence>
<dbReference type="GO" id="GO:0009252">
    <property type="term" value="P:peptidoglycan biosynthetic process"/>
    <property type="evidence" value="ECO:0007669"/>
    <property type="project" value="UniProtKB-UniRule"/>
</dbReference>
<dbReference type="GO" id="GO:0008360">
    <property type="term" value="P:regulation of cell shape"/>
    <property type="evidence" value="ECO:0007669"/>
    <property type="project" value="UniProtKB-KW"/>
</dbReference>
<evidence type="ECO:0000256" key="1">
    <source>
        <dbReference type="ARBA" id="ARBA00001974"/>
    </source>
</evidence>
<evidence type="ECO:0000256" key="7">
    <source>
        <dbReference type="ARBA" id="ARBA00022630"/>
    </source>
</evidence>
<comment type="function">
    <text evidence="2 16">Cell wall formation.</text>
</comment>
<evidence type="ECO:0000256" key="14">
    <source>
        <dbReference type="ARBA" id="ARBA00023316"/>
    </source>
</evidence>
<comment type="similarity">
    <text evidence="16">Belongs to the MurB family.</text>
</comment>
<comment type="catalytic activity">
    <reaction evidence="15 16">
        <text>UDP-N-acetyl-alpha-D-muramate + NADP(+) = UDP-N-acetyl-3-O-(1-carboxyvinyl)-alpha-D-glucosamine + NADPH + H(+)</text>
        <dbReference type="Rhea" id="RHEA:12248"/>
        <dbReference type="ChEBI" id="CHEBI:15378"/>
        <dbReference type="ChEBI" id="CHEBI:57783"/>
        <dbReference type="ChEBI" id="CHEBI:58349"/>
        <dbReference type="ChEBI" id="CHEBI:68483"/>
        <dbReference type="ChEBI" id="CHEBI:70757"/>
        <dbReference type="EC" id="1.3.1.98"/>
    </reaction>
</comment>
<feature type="active site" description="Proton donor" evidence="16">
    <location>
        <position position="226"/>
    </location>
</feature>
<dbReference type="GO" id="GO:0051301">
    <property type="term" value="P:cell division"/>
    <property type="evidence" value="ECO:0007669"/>
    <property type="project" value="UniProtKB-KW"/>
</dbReference>
<evidence type="ECO:0000256" key="15">
    <source>
        <dbReference type="ARBA" id="ARBA00048914"/>
    </source>
</evidence>
<dbReference type="SUPFAM" id="SSF56176">
    <property type="entry name" value="FAD-binding/transporter-associated domain-like"/>
    <property type="match status" value="1"/>
</dbReference>
<dbReference type="Gene3D" id="3.90.78.10">
    <property type="entry name" value="UDP-N-acetylenolpyruvoylglucosamine reductase, C-terminal domain"/>
    <property type="match status" value="1"/>
</dbReference>
<dbReference type="EC" id="1.3.1.98" evidence="16"/>
<name>A0A101FH94_9THEO</name>
<accession>A0A101FH94</accession>
<evidence type="ECO:0000256" key="4">
    <source>
        <dbReference type="ARBA" id="ARBA00004752"/>
    </source>
</evidence>
<evidence type="ECO:0000256" key="12">
    <source>
        <dbReference type="ARBA" id="ARBA00023002"/>
    </source>
</evidence>
<evidence type="ECO:0000256" key="13">
    <source>
        <dbReference type="ARBA" id="ARBA00023306"/>
    </source>
</evidence>
<dbReference type="NCBIfam" id="NF010480">
    <property type="entry name" value="PRK13905.1"/>
    <property type="match status" value="1"/>
</dbReference>
<dbReference type="PANTHER" id="PTHR21071">
    <property type="entry name" value="UDP-N-ACETYLENOLPYRUVOYLGLUCOSAMINE REDUCTASE"/>
    <property type="match status" value="1"/>
</dbReference>
<comment type="cofactor">
    <cofactor evidence="1 16">
        <name>FAD</name>
        <dbReference type="ChEBI" id="CHEBI:57692"/>
    </cofactor>
</comment>
<evidence type="ECO:0000256" key="5">
    <source>
        <dbReference type="ARBA" id="ARBA00022490"/>
    </source>
</evidence>
<dbReference type="Gene3D" id="3.30.465.10">
    <property type="match status" value="1"/>
</dbReference>
<dbReference type="EMBL" id="LGFO01000017">
    <property type="protein sequence ID" value="KUK37024.1"/>
    <property type="molecule type" value="Genomic_DNA"/>
</dbReference>
<dbReference type="PATRIC" id="fig|85874.4.peg.1395"/>
<feature type="active site" evidence="16">
    <location>
        <position position="176"/>
    </location>
</feature>
<comment type="caution">
    <text evidence="18">The sequence shown here is derived from an EMBL/GenBank/DDBJ whole genome shotgun (WGS) entry which is preliminary data.</text>
</comment>
<keyword evidence="11 16" id="KW-0573">Peptidoglycan synthesis</keyword>
<feature type="active site" evidence="16">
    <location>
        <position position="296"/>
    </location>
</feature>
<dbReference type="InterPro" id="IPR036635">
    <property type="entry name" value="MurB_C_sf"/>
</dbReference>
<dbReference type="InterPro" id="IPR016166">
    <property type="entry name" value="FAD-bd_PCMH"/>
</dbReference>
<keyword evidence="14 16" id="KW-0961">Cell wall biogenesis/degradation</keyword>
<dbReference type="PANTHER" id="PTHR21071:SF4">
    <property type="entry name" value="UDP-N-ACETYLENOLPYRUVOYLGLUCOSAMINE REDUCTASE"/>
    <property type="match status" value="1"/>
</dbReference>
<dbReference type="InterPro" id="IPR036318">
    <property type="entry name" value="FAD-bd_PCMH-like_sf"/>
</dbReference>
<dbReference type="Pfam" id="PF01565">
    <property type="entry name" value="FAD_binding_4"/>
    <property type="match status" value="1"/>
</dbReference>
<evidence type="ECO:0000256" key="9">
    <source>
        <dbReference type="ARBA" id="ARBA00022857"/>
    </source>
</evidence>
<evidence type="ECO:0000256" key="11">
    <source>
        <dbReference type="ARBA" id="ARBA00022984"/>
    </source>
</evidence>
<proteinExistence type="inferred from homology"/>
<dbReference type="UniPathway" id="UPA00219"/>
<dbReference type="InterPro" id="IPR003170">
    <property type="entry name" value="MurB"/>
</dbReference>
<feature type="domain" description="FAD-binding PCMH-type" evidence="17">
    <location>
        <begin position="32"/>
        <end position="197"/>
    </location>
</feature>
<keyword evidence="9 16" id="KW-0521">NADP</keyword>
<organism evidence="18 19">
    <name type="scientific">Thermacetogenium phaeum</name>
    <dbReference type="NCBI Taxonomy" id="85874"/>
    <lineage>
        <taxon>Bacteria</taxon>
        <taxon>Bacillati</taxon>
        <taxon>Bacillota</taxon>
        <taxon>Clostridia</taxon>
        <taxon>Thermoanaerobacterales</taxon>
        <taxon>Thermoanaerobacteraceae</taxon>
        <taxon>Thermacetogenium</taxon>
    </lineage>
</organism>
<dbReference type="InterPro" id="IPR016169">
    <property type="entry name" value="FAD-bd_PCMH_sub2"/>
</dbReference>
<dbReference type="GO" id="GO:0008762">
    <property type="term" value="F:UDP-N-acetylmuramate dehydrogenase activity"/>
    <property type="evidence" value="ECO:0007669"/>
    <property type="project" value="UniProtKB-UniRule"/>
</dbReference>
<keyword evidence="12 16" id="KW-0560">Oxidoreductase</keyword>
<dbReference type="Pfam" id="PF02873">
    <property type="entry name" value="MurB_C"/>
    <property type="match status" value="1"/>
</dbReference>